<keyword evidence="2" id="KW-1185">Reference proteome</keyword>
<comment type="caution">
    <text evidence="1">The sequence shown here is derived from an EMBL/GenBank/DDBJ whole genome shotgun (WGS) entry which is preliminary data.</text>
</comment>
<proteinExistence type="predicted"/>
<protein>
    <recommendedName>
        <fullName evidence="3">Gluconate 2-dehydrogenase subunit 3 family protein</fullName>
    </recommendedName>
</protein>
<organism evidence="1 2">
    <name type="scientific">Hymenobacter negativus</name>
    <dbReference type="NCBI Taxonomy" id="2795026"/>
    <lineage>
        <taxon>Bacteria</taxon>
        <taxon>Pseudomonadati</taxon>
        <taxon>Bacteroidota</taxon>
        <taxon>Cytophagia</taxon>
        <taxon>Cytophagales</taxon>
        <taxon>Hymenobacteraceae</taxon>
        <taxon>Hymenobacter</taxon>
    </lineage>
</organism>
<dbReference type="RefSeq" id="WP_208176472.1">
    <property type="nucleotide sequence ID" value="NZ_JAGETZ010000008.1"/>
</dbReference>
<dbReference type="Pfam" id="PF20459">
    <property type="entry name" value="DUF6712"/>
    <property type="match status" value="1"/>
</dbReference>
<reference evidence="1 2" key="1">
    <citation type="submission" date="2021-03" db="EMBL/GenBank/DDBJ databases">
        <authorList>
            <person name="Kim M.K."/>
        </authorList>
    </citation>
    <scope>NUCLEOTIDE SEQUENCE [LARGE SCALE GENOMIC DNA]</scope>
    <source>
        <strain evidence="1 2">BT442</strain>
    </source>
</reference>
<gene>
    <name evidence="1" type="ORF">J4E00_17425</name>
</gene>
<accession>A0ABS3QHX3</accession>
<evidence type="ECO:0000313" key="2">
    <source>
        <dbReference type="Proteomes" id="UP000664369"/>
    </source>
</evidence>
<dbReference type="Proteomes" id="UP000664369">
    <property type="component" value="Unassembled WGS sequence"/>
</dbReference>
<evidence type="ECO:0000313" key="1">
    <source>
        <dbReference type="EMBL" id="MBO2010845.1"/>
    </source>
</evidence>
<evidence type="ECO:0008006" key="3">
    <source>
        <dbReference type="Google" id="ProtNLM"/>
    </source>
</evidence>
<name>A0ABS3QHX3_9BACT</name>
<sequence>MKLLITKFDLPDYVKFTSNTADSLINPDIRDAHEFDVLPLLTPAEVQVVATYVGYQQAVAAFQVMTEADQATHPLTPEQLAYAAYLTLPEAEQPLDVLYKPYQFYRAVRGLLCHESYRRFLLSHGLHQTPNGFEVISDGGHQPISNQQRTELRGDAQAKCATYRSRLLVTQRAFSGVPIATTCPSSTQRPGNGGLMTYAV</sequence>
<dbReference type="InterPro" id="IPR046558">
    <property type="entry name" value="DUF6712"/>
</dbReference>
<dbReference type="EMBL" id="JAGETZ010000008">
    <property type="protein sequence ID" value="MBO2010845.1"/>
    <property type="molecule type" value="Genomic_DNA"/>
</dbReference>